<keyword evidence="1" id="KW-0678">Repressor</keyword>
<dbReference type="PANTHER" id="PTHR30455:SF2">
    <property type="entry name" value="TRANSCRIPTIONAL REPRESSOR NRDR"/>
    <property type="match status" value="1"/>
</dbReference>
<evidence type="ECO:0000256" key="1">
    <source>
        <dbReference type="ARBA" id="ARBA00022491"/>
    </source>
</evidence>
<dbReference type="EMBL" id="UINC01023337">
    <property type="protein sequence ID" value="SVA94796.1"/>
    <property type="molecule type" value="Genomic_DNA"/>
</dbReference>
<dbReference type="GO" id="GO:0005524">
    <property type="term" value="F:ATP binding"/>
    <property type="evidence" value="ECO:0007669"/>
    <property type="project" value="UniProtKB-KW"/>
</dbReference>
<keyword evidence="5" id="KW-0238">DNA-binding</keyword>
<evidence type="ECO:0000256" key="6">
    <source>
        <dbReference type="ARBA" id="ARBA00023163"/>
    </source>
</evidence>
<keyword evidence="4" id="KW-0805">Transcription regulation</keyword>
<proteinExistence type="inferred from homology"/>
<dbReference type="InterPro" id="IPR055173">
    <property type="entry name" value="NrdR-like_N"/>
</dbReference>
<keyword evidence="3" id="KW-0067">ATP-binding</keyword>
<keyword evidence="2" id="KW-0547">Nucleotide-binding</keyword>
<evidence type="ECO:0000259" key="7">
    <source>
        <dbReference type="PROSITE" id="PS51161"/>
    </source>
</evidence>
<reference evidence="8" key="1">
    <citation type="submission" date="2018-05" db="EMBL/GenBank/DDBJ databases">
        <authorList>
            <person name="Lanie J.A."/>
            <person name="Ng W.-L."/>
            <person name="Kazmierczak K.M."/>
            <person name="Andrzejewski T.M."/>
            <person name="Davidsen T.M."/>
            <person name="Wayne K.J."/>
            <person name="Tettelin H."/>
            <person name="Glass J.I."/>
            <person name="Rusch D."/>
            <person name="Podicherti R."/>
            <person name="Tsui H.-C.T."/>
            <person name="Winkler M.E."/>
        </authorList>
    </citation>
    <scope>NUCLEOTIDE SEQUENCE</scope>
</reference>
<dbReference type="Pfam" id="PF22811">
    <property type="entry name" value="Zn_ribbon_NrdR"/>
    <property type="match status" value="1"/>
</dbReference>
<gene>
    <name evidence="8" type="ORF">METZ01_LOCUS147650</name>
</gene>
<dbReference type="PROSITE" id="PS51161">
    <property type="entry name" value="ATP_CONE"/>
    <property type="match status" value="1"/>
</dbReference>
<protein>
    <recommendedName>
        <fullName evidence="7">ATP-cone domain-containing protein</fullName>
    </recommendedName>
</protein>
<organism evidence="8">
    <name type="scientific">marine metagenome</name>
    <dbReference type="NCBI Taxonomy" id="408172"/>
    <lineage>
        <taxon>unclassified sequences</taxon>
        <taxon>metagenomes</taxon>
        <taxon>ecological metagenomes</taxon>
    </lineage>
</organism>
<sequence>MTTKLSSQHLPNATLKLQKNSFNAIDTLHVVYFPLAATLNCVGIGIMRCPKCGCVEDKVVDSRSSKDGLAIRRRRQCLKCSQRYTTYEEIERGNLMVIKDGGARERFSREKLESGIKVASQKRPVSADSIDQMIREVVNELYDEFDGEVPSKAIGGKVMTKLKKLDGVAYVRFASVYWRFDDAAEFLEAVQKFGTRDDTATIQLPGF</sequence>
<evidence type="ECO:0000256" key="3">
    <source>
        <dbReference type="ARBA" id="ARBA00022840"/>
    </source>
</evidence>
<dbReference type="InterPro" id="IPR003796">
    <property type="entry name" value="RNR_NrdR-like"/>
</dbReference>
<dbReference type="PANTHER" id="PTHR30455">
    <property type="entry name" value="TRANSCRIPTIONAL REPRESSOR NRDR"/>
    <property type="match status" value="1"/>
</dbReference>
<accession>A0A381ZZU2</accession>
<dbReference type="GO" id="GO:0003677">
    <property type="term" value="F:DNA binding"/>
    <property type="evidence" value="ECO:0007669"/>
    <property type="project" value="UniProtKB-KW"/>
</dbReference>
<feature type="domain" description="ATP-cone" evidence="7">
    <location>
        <begin position="95"/>
        <end position="185"/>
    </location>
</feature>
<dbReference type="HAMAP" id="MF_00440">
    <property type="entry name" value="NrdR"/>
    <property type="match status" value="1"/>
</dbReference>
<dbReference type="NCBIfam" id="TIGR00244">
    <property type="entry name" value="transcriptional regulator NrdR"/>
    <property type="match status" value="1"/>
</dbReference>
<evidence type="ECO:0000256" key="4">
    <source>
        <dbReference type="ARBA" id="ARBA00023015"/>
    </source>
</evidence>
<dbReference type="GO" id="GO:0045892">
    <property type="term" value="P:negative regulation of DNA-templated transcription"/>
    <property type="evidence" value="ECO:0007669"/>
    <property type="project" value="InterPro"/>
</dbReference>
<dbReference type="GO" id="GO:0008270">
    <property type="term" value="F:zinc ion binding"/>
    <property type="evidence" value="ECO:0007669"/>
    <property type="project" value="InterPro"/>
</dbReference>
<dbReference type="InterPro" id="IPR005144">
    <property type="entry name" value="ATP-cone_dom"/>
</dbReference>
<evidence type="ECO:0000256" key="5">
    <source>
        <dbReference type="ARBA" id="ARBA00023125"/>
    </source>
</evidence>
<dbReference type="AlphaFoldDB" id="A0A381ZZU2"/>
<evidence type="ECO:0000256" key="2">
    <source>
        <dbReference type="ARBA" id="ARBA00022741"/>
    </source>
</evidence>
<evidence type="ECO:0000313" key="8">
    <source>
        <dbReference type="EMBL" id="SVA94796.1"/>
    </source>
</evidence>
<keyword evidence="6" id="KW-0804">Transcription</keyword>
<dbReference type="Pfam" id="PF03477">
    <property type="entry name" value="ATP-cone"/>
    <property type="match status" value="1"/>
</dbReference>
<name>A0A381ZZU2_9ZZZZ</name>